<evidence type="ECO:0000256" key="1">
    <source>
        <dbReference type="ARBA" id="ARBA00004613"/>
    </source>
</evidence>
<keyword evidence="2" id="KW-0964">Secreted</keyword>
<feature type="chain" id="PRO_5005515893" evidence="6">
    <location>
        <begin position="19"/>
        <end position="118"/>
    </location>
</feature>
<dbReference type="AlphaFoldDB" id="A0A0K8R5X2"/>
<dbReference type="EMBL" id="GADI01007934">
    <property type="protein sequence ID" value="JAA65874.1"/>
    <property type="molecule type" value="mRNA"/>
</dbReference>
<accession>A0A0K8R5X2</accession>
<organism evidence="7">
    <name type="scientific">Ixodes ricinus</name>
    <name type="common">Common tick</name>
    <name type="synonym">Acarus ricinus</name>
    <dbReference type="NCBI Taxonomy" id="34613"/>
    <lineage>
        <taxon>Eukaryota</taxon>
        <taxon>Metazoa</taxon>
        <taxon>Ecdysozoa</taxon>
        <taxon>Arthropoda</taxon>
        <taxon>Chelicerata</taxon>
        <taxon>Arachnida</taxon>
        <taxon>Acari</taxon>
        <taxon>Parasitiformes</taxon>
        <taxon>Ixodida</taxon>
        <taxon>Ixodoidea</taxon>
        <taxon>Ixodidae</taxon>
        <taxon>Ixodinae</taxon>
        <taxon>Ixodes</taxon>
    </lineage>
</organism>
<dbReference type="InterPro" id="IPR021971">
    <property type="entry name" value="Salp15"/>
</dbReference>
<evidence type="ECO:0000256" key="6">
    <source>
        <dbReference type="SAM" id="SignalP"/>
    </source>
</evidence>
<sequence length="118" mass="12842">MILPLLVVVLATSGYSHASQEPKEAANKCSPGLGDHIARVCSNFGSTLTQFSDCTYTCHYPRTESQTSWTKHKLPDGLPCGKCRQCCNGICTPINFDFVNPLSLKSCANKKTAAVRYP</sequence>
<protein>
    <submittedName>
        <fullName evidence="7">Putative ixostatin</fullName>
    </submittedName>
</protein>
<evidence type="ECO:0000256" key="3">
    <source>
        <dbReference type="ARBA" id="ARBA00022729"/>
    </source>
</evidence>
<evidence type="ECO:0000256" key="5">
    <source>
        <dbReference type="ARBA" id="ARBA00034321"/>
    </source>
</evidence>
<reference evidence="7" key="1">
    <citation type="submission" date="2012-12" db="EMBL/GenBank/DDBJ databases">
        <title>Identification and characterization of a phenylalanine ammonia-lyase gene family in Isatis indigotica Fort.</title>
        <authorList>
            <person name="Liu Q."/>
            <person name="Chen J."/>
            <person name="Zhou X."/>
            <person name="Di P."/>
            <person name="Xiao Y."/>
            <person name="Xuan H."/>
            <person name="Zhang L."/>
            <person name="Chen W."/>
        </authorList>
    </citation>
    <scope>NUCLEOTIDE SEQUENCE</scope>
    <source>
        <tissue evidence="7">Salivary gland</tissue>
    </source>
</reference>
<feature type="signal peptide" evidence="6">
    <location>
        <begin position="1"/>
        <end position="18"/>
    </location>
</feature>
<comment type="subcellular location">
    <subcellularLocation>
        <location evidence="1">Secreted</location>
    </subcellularLocation>
</comment>
<dbReference type="GO" id="GO:0005576">
    <property type="term" value="C:extracellular region"/>
    <property type="evidence" value="ECO:0007669"/>
    <property type="project" value="UniProtKB-SubCell"/>
</dbReference>
<evidence type="ECO:0000256" key="2">
    <source>
        <dbReference type="ARBA" id="ARBA00022525"/>
    </source>
</evidence>
<evidence type="ECO:0000313" key="7">
    <source>
        <dbReference type="EMBL" id="JAA65874.1"/>
    </source>
</evidence>
<comment type="similarity">
    <text evidence="5">Belongs to the salp15 family.</text>
</comment>
<dbReference type="Pfam" id="PF12115">
    <property type="entry name" value="Salp15"/>
    <property type="match status" value="1"/>
</dbReference>
<proteinExistence type="evidence at transcript level"/>
<evidence type="ECO:0000256" key="4">
    <source>
        <dbReference type="ARBA" id="ARBA00023180"/>
    </source>
</evidence>
<keyword evidence="4" id="KW-0325">Glycoprotein</keyword>
<keyword evidence="3 6" id="KW-0732">Signal</keyword>
<name>A0A0K8R5X2_IXORI</name>